<dbReference type="SUPFAM" id="SSF47413">
    <property type="entry name" value="lambda repressor-like DNA-binding domains"/>
    <property type="match status" value="1"/>
</dbReference>
<dbReference type="PANTHER" id="PTHR46558">
    <property type="entry name" value="TRACRIPTIONAL REGULATORY PROTEIN-RELATED-RELATED"/>
    <property type="match status" value="1"/>
</dbReference>
<dbReference type="OrthoDB" id="9805856at2"/>
<accession>A0A512PNN7</accession>
<evidence type="ECO:0000259" key="3">
    <source>
        <dbReference type="PROSITE" id="PS50943"/>
    </source>
</evidence>
<evidence type="ECO:0000256" key="1">
    <source>
        <dbReference type="ARBA" id="ARBA00023125"/>
    </source>
</evidence>
<dbReference type="Pfam" id="PF01381">
    <property type="entry name" value="HTH_3"/>
    <property type="match status" value="1"/>
</dbReference>
<dbReference type="PANTHER" id="PTHR46558:SF15">
    <property type="entry name" value="HELIX-TURN-HELIX DOMAIN PROTEIN"/>
    <property type="match status" value="1"/>
</dbReference>
<keyword evidence="2" id="KW-0812">Transmembrane</keyword>
<evidence type="ECO:0000313" key="5">
    <source>
        <dbReference type="Proteomes" id="UP000321569"/>
    </source>
</evidence>
<dbReference type="GO" id="GO:0003677">
    <property type="term" value="F:DNA binding"/>
    <property type="evidence" value="ECO:0007669"/>
    <property type="project" value="UniProtKB-KW"/>
</dbReference>
<dbReference type="STRING" id="1423795.FD12_GL002477"/>
<keyword evidence="2" id="KW-1133">Transmembrane helix</keyword>
<proteinExistence type="predicted"/>
<dbReference type="PROSITE" id="PS50943">
    <property type="entry name" value="HTH_CROC1"/>
    <property type="match status" value="1"/>
</dbReference>
<comment type="caution">
    <text evidence="4">The sequence shown here is derived from an EMBL/GenBank/DDBJ whole genome shotgun (WGS) entry which is preliminary data.</text>
</comment>
<sequence length="203" mass="23151">MIDSHFAQKLKKTRSDLAITQQQLADRLHVSRKTVSGWETGRNRPDIDMLRQMARIYHLSLDELVSGTQAAEQQKVATTTPISSVNRITSTLLDIMLAILLIERFTQDTTHYNVFILIDWIFVFGVILRLLVSRWGLKVIHSVHSPVFLIGYALLIAVLLYSALTNLFTMGFVFQFVFLVVSLVGIINFVIIGRDVISHRKLR</sequence>
<organism evidence="4 5">
    <name type="scientific">Lentilactobacillus rapi</name>
    <dbReference type="NCBI Taxonomy" id="481723"/>
    <lineage>
        <taxon>Bacteria</taxon>
        <taxon>Bacillati</taxon>
        <taxon>Bacillota</taxon>
        <taxon>Bacilli</taxon>
        <taxon>Lactobacillales</taxon>
        <taxon>Lactobacillaceae</taxon>
        <taxon>Lentilactobacillus</taxon>
    </lineage>
</organism>
<evidence type="ECO:0000313" key="4">
    <source>
        <dbReference type="EMBL" id="GEP72783.1"/>
    </source>
</evidence>
<feature type="transmembrane region" description="Helical" evidence="2">
    <location>
        <begin position="114"/>
        <end position="132"/>
    </location>
</feature>
<dbReference type="RefSeq" id="WP_054748794.1">
    <property type="nucleotide sequence ID" value="NZ_BKAM01000033.1"/>
</dbReference>
<evidence type="ECO:0000256" key="2">
    <source>
        <dbReference type="SAM" id="Phobius"/>
    </source>
</evidence>
<protein>
    <submittedName>
        <fullName evidence="4">Transcriptional regulator</fullName>
    </submittedName>
</protein>
<feature type="transmembrane region" description="Helical" evidence="2">
    <location>
        <begin position="170"/>
        <end position="193"/>
    </location>
</feature>
<dbReference type="SMART" id="SM00530">
    <property type="entry name" value="HTH_XRE"/>
    <property type="match status" value="1"/>
</dbReference>
<gene>
    <name evidence="4" type="ORF">LRA02_16510</name>
</gene>
<dbReference type="Proteomes" id="UP000321569">
    <property type="component" value="Unassembled WGS sequence"/>
</dbReference>
<dbReference type="InterPro" id="IPR001387">
    <property type="entry name" value="Cro/C1-type_HTH"/>
</dbReference>
<dbReference type="CDD" id="cd00093">
    <property type="entry name" value="HTH_XRE"/>
    <property type="match status" value="1"/>
</dbReference>
<dbReference type="InterPro" id="IPR010982">
    <property type="entry name" value="Lambda_DNA-bd_dom_sf"/>
</dbReference>
<feature type="domain" description="HTH cro/C1-type" evidence="3">
    <location>
        <begin position="10"/>
        <end position="64"/>
    </location>
</feature>
<keyword evidence="2" id="KW-0472">Membrane</keyword>
<dbReference type="Gene3D" id="1.10.260.40">
    <property type="entry name" value="lambda repressor-like DNA-binding domains"/>
    <property type="match status" value="1"/>
</dbReference>
<keyword evidence="1" id="KW-0238">DNA-binding</keyword>
<dbReference type="EMBL" id="BKAM01000033">
    <property type="protein sequence ID" value="GEP72783.1"/>
    <property type="molecule type" value="Genomic_DNA"/>
</dbReference>
<name>A0A512PNN7_9LACO</name>
<feature type="transmembrane region" description="Helical" evidence="2">
    <location>
        <begin position="144"/>
        <end position="164"/>
    </location>
</feature>
<dbReference type="AlphaFoldDB" id="A0A512PNN7"/>
<reference evidence="4 5" key="1">
    <citation type="submission" date="2019-07" db="EMBL/GenBank/DDBJ databases">
        <title>Whole genome shotgun sequence of Lactobacillus rapi NBRC 109618.</title>
        <authorList>
            <person name="Hosoyama A."/>
            <person name="Uohara A."/>
            <person name="Ohji S."/>
            <person name="Ichikawa N."/>
        </authorList>
    </citation>
    <scope>NUCLEOTIDE SEQUENCE [LARGE SCALE GENOMIC DNA]</scope>
    <source>
        <strain evidence="4 5">NBRC 109618</strain>
    </source>
</reference>